<dbReference type="Pfam" id="PF00892">
    <property type="entry name" value="EamA"/>
    <property type="match status" value="2"/>
</dbReference>
<proteinExistence type="predicted"/>
<keyword evidence="3 5" id="KW-1133">Transmembrane helix</keyword>
<accession>A0A2K8L1V8</accession>
<dbReference type="AlphaFoldDB" id="A0A2K8L1V8"/>
<feature type="transmembrane region" description="Helical" evidence="5">
    <location>
        <begin position="121"/>
        <end position="139"/>
    </location>
</feature>
<name>A0A2K8L1V8_9PROT</name>
<evidence type="ECO:0000256" key="3">
    <source>
        <dbReference type="ARBA" id="ARBA00022989"/>
    </source>
</evidence>
<dbReference type="EMBL" id="CP018800">
    <property type="protein sequence ID" value="ATX81310.1"/>
    <property type="molecule type" value="Genomic_DNA"/>
</dbReference>
<dbReference type="InterPro" id="IPR000620">
    <property type="entry name" value="EamA_dom"/>
</dbReference>
<feature type="domain" description="EamA" evidence="6">
    <location>
        <begin position="147"/>
        <end position="281"/>
    </location>
</feature>
<dbReference type="OrthoDB" id="9776210at2"/>
<dbReference type="KEGG" id="mfn:Ga0123462_0435"/>
<dbReference type="RefSeq" id="WP_100264790.1">
    <property type="nucleotide sequence ID" value="NZ_CP018800.1"/>
</dbReference>
<dbReference type="InterPro" id="IPR037185">
    <property type="entry name" value="EmrE-like"/>
</dbReference>
<dbReference type="InterPro" id="IPR050638">
    <property type="entry name" value="AA-Vitamin_Transporters"/>
</dbReference>
<feature type="transmembrane region" description="Helical" evidence="5">
    <location>
        <begin position="240"/>
        <end position="258"/>
    </location>
</feature>
<keyword evidence="8" id="KW-1185">Reference proteome</keyword>
<protein>
    <submittedName>
        <fullName evidence="7">EamA-like transporter family protein</fullName>
    </submittedName>
</protein>
<dbReference type="PANTHER" id="PTHR32322:SF14">
    <property type="entry name" value="PROTEIN PAGO"/>
    <property type="match status" value="1"/>
</dbReference>
<reference evidence="7 8" key="1">
    <citation type="submission" date="2016-12" db="EMBL/GenBank/DDBJ databases">
        <title>Isolation and genomic insights into novel planktonic Zetaproteobacteria from stratified waters of the Chesapeake Bay.</title>
        <authorList>
            <person name="McAllister S.M."/>
            <person name="Kato S."/>
            <person name="Chan C.S."/>
            <person name="Chiu B.K."/>
            <person name="Field E.K."/>
        </authorList>
    </citation>
    <scope>NUCLEOTIDE SEQUENCE [LARGE SCALE GENOMIC DNA]</scope>
    <source>
        <strain evidence="7 8">CP-8</strain>
    </source>
</reference>
<evidence type="ECO:0000313" key="8">
    <source>
        <dbReference type="Proteomes" id="UP000231637"/>
    </source>
</evidence>
<feature type="transmembrane region" description="Helical" evidence="5">
    <location>
        <begin position="7"/>
        <end position="24"/>
    </location>
</feature>
<feature type="transmembrane region" description="Helical" evidence="5">
    <location>
        <begin position="264"/>
        <end position="283"/>
    </location>
</feature>
<feature type="transmembrane region" description="Helical" evidence="5">
    <location>
        <begin position="30"/>
        <end position="52"/>
    </location>
</feature>
<comment type="subcellular location">
    <subcellularLocation>
        <location evidence="1">Membrane</location>
        <topology evidence="1">Multi-pass membrane protein</topology>
    </subcellularLocation>
</comment>
<evidence type="ECO:0000256" key="1">
    <source>
        <dbReference type="ARBA" id="ARBA00004141"/>
    </source>
</evidence>
<feature type="domain" description="EamA" evidence="6">
    <location>
        <begin position="8"/>
        <end position="135"/>
    </location>
</feature>
<feature type="transmembrane region" description="Helical" evidence="5">
    <location>
        <begin position="90"/>
        <end position="109"/>
    </location>
</feature>
<evidence type="ECO:0000256" key="4">
    <source>
        <dbReference type="ARBA" id="ARBA00023136"/>
    </source>
</evidence>
<evidence type="ECO:0000259" key="6">
    <source>
        <dbReference type="Pfam" id="PF00892"/>
    </source>
</evidence>
<dbReference type="SUPFAM" id="SSF103481">
    <property type="entry name" value="Multidrug resistance efflux transporter EmrE"/>
    <property type="match status" value="2"/>
</dbReference>
<organism evidence="7 8">
    <name type="scientific">Mariprofundus ferrinatatus</name>
    <dbReference type="NCBI Taxonomy" id="1921087"/>
    <lineage>
        <taxon>Bacteria</taxon>
        <taxon>Pseudomonadati</taxon>
        <taxon>Pseudomonadota</taxon>
        <taxon>Candidatius Mariprofundia</taxon>
        <taxon>Mariprofundales</taxon>
        <taxon>Mariprofundaceae</taxon>
        <taxon>Mariprofundus</taxon>
    </lineage>
</organism>
<keyword evidence="4 5" id="KW-0472">Membrane</keyword>
<gene>
    <name evidence="7" type="ORF">Ga0123462_0435</name>
</gene>
<feature type="transmembrane region" description="Helical" evidence="5">
    <location>
        <begin position="209"/>
        <end position="231"/>
    </location>
</feature>
<feature type="transmembrane region" description="Helical" evidence="5">
    <location>
        <begin position="145"/>
        <end position="166"/>
    </location>
</feature>
<evidence type="ECO:0000256" key="2">
    <source>
        <dbReference type="ARBA" id="ARBA00022692"/>
    </source>
</evidence>
<feature type="transmembrane region" description="Helical" evidence="5">
    <location>
        <begin position="173"/>
        <end position="197"/>
    </location>
</feature>
<evidence type="ECO:0000313" key="7">
    <source>
        <dbReference type="EMBL" id="ATX81310.1"/>
    </source>
</evidence>
<feature type="transmembrane region" description="Helical" evidence="5">
    <location>
        <begin position="64"/>
        <end position="84"/>
    </location>
</feature>
<dbReference type="PANTHER" id="PTHR32322">
    <property type="entry name" value="INNER MEMBRANE TRANSPORTER"/>
    <property type="match status" value="1"/>
</dbReference>
<evidence type="ECO:0000256" key="5">
    <source>
        <dbReference type="SAM" id="Phobius"/>
    </source>
</evidence>
<sequence length="297" mass="31656">MSVPSAYIGVIIIWSTTPLAILWSSEEVGFVFGLTSRMLIGAVLALIVAALLGSGMKWHRSALIAYSAAAIGIFGGMISVYWAAQFIPTGWISVIFGLSPLFTALMAGWWLEGEKITRSKVLGMLMGITGLAIIFGTSFTLHDQAALGVVGMLVSVSIHCASAVWIKRIDADVPAIVMTSGGLLFAAPLFLMTWILTGAEFPSELSTRTVTAIGYLALLGSVLGFALYYYVLSKVEATKVALLTLVTPLCALAIGHLFNNEPLTLNVVAGSLLILSGLALFEFSDMTGRIRARILRY</sequence>
<dbReference type="Proteomes" id="UP000231637">
    <property type="component" value="Chromosome"/>
</dbReference>
<dbReference type="GO" id="GO:0016020">
    <property type="term" value="C:membrane"/>
    <property type="evidence" value="ECO:0007669"/>
    <property type="project" value="UniProtKB-SubCell"/>
</dbReference>
<keyword evidence="2 5" id="KW-0812">Transmembrane</keyword>